<dbReference type="PANTHER" id="PTHR35335:SF1">
    <property type="entry name" value="UPF0716 PROTEIN FXSA"/>
    <property type="match status" value="1"/>
</dbReference>
<evidence type="ECO:0000313" key="3">
    <source>
        <dbReference type="EMBL" id="WKD50546.1"/>
    </source>
</evidence>
<keyword evidence="2" id="KW-0472">Membrane</keyword>
<organism evidence="3 4">
    <name type="scientific">Microbulbifer spongiae</name>
    <dbReference type="NCBI Taxonomy" id="2944933"/>
    <lineage>
        <taxon>Bacteria</taxon>
        <taxon>Pseudomonadati</taxon>
        <taxon>Pseudomonadota</taxon>
        <taxon>Gammaproteobacteria</taxon>
        <taxon>Cellvibrionales</taxon>
        <taxon>Microbulbiferaceae</taxon>
        <taxon>Microbulbifer</taxon>
    </lineage>
</organism>
<keyword evidence="4" id="KW-1185">Reference proteome</keyword>
<protein>
    <submittedName>
        <fullName evidence="3">FxsA family protein</fullName>
    </submittedName>
</protein>
<evidence type="ECO:0000256" key="2">
    <source>
        <dbReference type="SAM" id="Phobius"/>
    </source>
</evidence>
<dbReference type="InterPro" id="IPR007313">
    <property type="entry name" value="FxsA"/>
</dbReference>
<sequence length="155" mass="16887">MRLLLLLFIVLPVLEMWVLITVGKEIGALPTIGLVLLTAVVGLALLRRQGFSTLMRAQEKVRSGEIPAQEMAEGIFLAVGGALLLTPGFITDALGFACLVPGLRQLLLGRFLRHVTIVRPGGFQGSHAPKRDSHVIEGEFSRSERDSGEDQRPKH</sequence>
<dbReference type="PANTHER" id="PTHR35335">
    <property type="entry name" value="UPF0716 PROTEIN FXSA"/>
    <property type="match status" value="1"/>
</dbReference>
<evidence type="ECO:0000256" key="1">
    <source>
        <dbReference type="SAM" id="MobiDB-lite"/>
    </source>
</evidence>
<dbReference type="Proteomes" id="UP001321520">
    <property type="component" value="Chromosome"/>
</dbReference>
<dbReference type="RefSeq" id="WP_301416940.1">
    <property type="nucleotide sequence ID" value="NZ_CP098023.1"/>
</dbReference>
<feature type="compositionally biased region" description="Basic and acidic residues" evidence="1">
    <location>
        <begin position="129"/>
        <end position="155"/>
    </location>
</feature>
<proteinExistence type="predicted"/>
<dbReference type="EMBL" id="CP098023">
    <property type="protein sequence ID" value="WKD50546.1"/>
    <property type="molecule type" value="Genomic_DNA"/>
</dbReference>
<evidence type="ECO:0000313" key="4">
    <source>
        <dbReference type="Proteomes" id="UP001321520"/>
    </source>
</evidence>
<keyword evidence="2" id="KW-0812">Transmembrane</keyword>
<accession>A0ABY9EDU9</accession>
<feature type="region of interest" description="Disordered" evidence="1">
    <location>
        <begin position="123"/>
        <end position="155"/>
    </location>
</feature>
<dbReference type="NCBIfam" id="NF008528">
    <property type="entry name" value="PRK11463.1-2"/>
    <property type="match status" value="1"/>
</dbReference>
<feature type="transmembrane region" description="Helical" evidence="2">
    <location>
        <begin position="26"/>
        <end position="46"/>
    </location>
</feature>
<reference evidence="3 4" key="1">
    <citation type="submission" date="2022-05" db="EMBL/GenBank/DDBJ databases">
        <title>Microbulbifer sp. nov., isolated from sponge.</title>
        <authorList>
            <person name="Gao L."/>
        </authorList>
    </citation>
    <scope>NUCLEOTIDE SEQUENCE [LARGE SCALE GENOMIC DNA]</scope>
    <source>
        <strain evidence="3 4">MI-G</strain>
    </source>
</reference>
<name>A0ABY9EDU9_9GAMM</name>
<keyword evidence="2" id="KW-1133">Transmembrane helix</keyword>
<dbReference type="Pfam" id="PF04186">
    <property type="entry name" value="FxsA"/>
    <property type="match status" value="1"/>
</dbReference>
<gene>
    <name evidence="3" type="ORF">M8T91_03730</name>
</gene>